<feature type="binding site" evidence="10">
    <location>
        <position position="164"/>
    </location>
    <ligand>
        <name>IMP</name>
        <dbReference type="ChEBI" id="CHEBI:58053"/>
    </ligand>
</feature>
<dbReference type="InterPro" id="IPR023167">
    <property type="entry name" value="Yap1_redox_dom_sf"/>
</dbReference>
<comment type="catalytic activity">
    <reaction evidence="10">
        <text>IMP + L-aspartate + GTP = N(6)-(1,2-dicarboxyethyl)-AMP + GDP + phosphate + 2 H(+)</text>
        <dbReference type="Rhea" id="RHEA:15753"/>
        <dbReference type="ChEBI" id="CHEBI:15378"/>
        <dbReference type="ChEBI" id="CHEBI:29991"/>
        <dbReference type="ChEBI" id="CHEBI:37565"/>
        <dbReference type="ChEBI" id="CHEBI:43474"/>
        <dbReference type="ChEBI" id="CHEBI:57567"/>
        <dbReference type="ChEBI" id="CHEBI:58053"/>
        <dbReference type="ChEBI" id="CHEBI:58189"/>
        <dbReference type="EC" id="6.3.4.4"/>
    </reaction>
</comment>
<dbReference type="GO" id="GO:0044208">
    <property type="term" value="P:'de novo' AMP biosynthetic process"/>
    <property type="evidence" value="ECO:0007669"/>
    <property type="project" value="UniProtKB-UniRule"/>
</dbReference>
<comment type="similarity">
    <text evidence="10">Belongs to the adenylosuccinate synthetase family.</text>
</comment>
<feature type="binding site" evidence="10">
    <location>
        <position position="89"/>
    </location>
    <ligand>
        <name>IMP</name>
        <dbReference type="ChEBI" id="CHEBI:58053"/>
        <note>ligand shared between dimeric partners</note>
    </ligand>
</feature>
<dbReference type="SMART" id="SM00788">
    <property type="entry name" value="Adenylsucc_synt"/>
    <property type="match status" value="1"/>
</dbReference>
<comment type="pathway">
    <text evidence="10">Purine metabolism; AMP biosynthesis via de novo pathway; AMP from IMP: step 1/2.</text>
</comment>
<dbReference type="InterPro" id="IPR042110">
    <property type="entry name" value="Adenylosuccinate_synth_dom2"/>
</dbReference>
<dbReference type="CDD" id="cd03108">
    <property type="entry name" value="AdSS"/>
    <property type="match status" value="1"/>
</dbReference>
<dbReference type="InterPro" id="IPR001114">
    <property type="entry name" value="Adenylosuccinate_synthetase"/>
</dbReference>
<evidence type="ECO:0000259" key="12">
    <source>
        <dbReference type="Pfam" id="PF08601"/>
    </source>
</evidence>
<evidence type="ECO:0000256" key="9">
    <source>
        <dbReference type="ARBA" id="ARBA00023134"/>
    </source>
</evidence>
<evidence type="ECO:0000256" key="10">
    <source>
        <dbReference type="HAMAP-Rule" id="MF_03125"/>
    </source>
</evidence>
<dbReference type="GO" id="GO:0046040">
    <property type="term" value="P:IMP metabolic process"/>
    <property type="evidence" value="ECO:0007669"/>
    <property type="project" value="TreeGrafter"/>
</dbReference>
<comment type="caution">
    <text evidence="10">Lacks conserved residue(s) required for the propagation of feature annotation.</text>
</comment>
<feature type="domain" description="Transcription factor PAP1" evidence="12">
    <location>
        <begin position="497"/>
        <end position="589"/>
    </location>
</feature>
<dbReference type="UniPathway" id="UPA00075">
    <property type="reaction ID" value="UER00335"/>
</dbReference>
<dbReference type="HAMAP" id="MF_00011">
    <property type="entry name" value="Adenylosucc_synth"/>
    <property type="match status" value="1"/>
</dbReference>
<sequence length="846" mass="92545">MYESHRKSSSFKELEELQKKGLDGKGRIVMSERAQVVFDLHMLVNGLEEGELNEAAKEAAVVNGGKARGGKIGTTRKGIEPAYSTKVARSGVRIHHIFDKNEMDKRLRAIAKGVENRYGALGGYDVEEEIKKFRQKLAEYVVDAVDMMQDAQNKDMSILIEGANALMLDIDYGTYPYVTSSNTGIGGVFTGLALNPFKIKEIIGVVKAYTTRVGCGPFPTEQLNQNGTALQTLGREYGVTTGRTRRCGWLDLVVIKYSHAVNHYTSLNLTKLDILDTFASIQVAVAYRLDGRVLESFPADLEMLERCEVVYETLPGWEMATTGAKSYDDLPPSARAYVEFIEERVGVRVKFIGTGPGRENMISGAQYAREYVALQAHLAGVSGRHVKGSSLRELYNRVFDVLAGRERREMVWVGRGSSIYDLVGTWVPSGLVGWMLGLQGERKVAVGSEKVGEGSGEWEDSTNRNSGAVAQTHTNGGTTTGVEALSDLFSPSILQSASRSNSTDYLSYGKGNVRASPIKQHSTDSSGHTPNLNRGSSTSITTSPSASSMSHNGLQSSCDTSPEPSCQTPDTRKASDSGLNTINEEWIHQGNPDAKSLVNDVNGIDWMAQQNGGLFDPELFGDYRDPQDNILNAEFGGFFSDAFPVQDFTSPFYTGEIASPAAAKRDLMKEVDYQKNGNGDEVPASKGPRKILNCNELWYALRNIQTTVVPAGRSFFRCRDRVQTFGKDQGGANLDIDSLCSELKAKAKCHESGAGIDEKDVNEILGRAVKETKVGRLFARDCINPILEAQLALRNADATARLRLSTCISKQGEAPVPEISMRTCEQDPWLIPKACHVRTSCTNQTF</sequence>
<dbReference type="EC" id="6.3.4.4" evidence="10"/>
<keyword evidence="3 10" id="KW-0963">Cytoplasm</keyword>
<evidence type="ECO:0000313" key="13">
    <source>
        <dbReference type="EMBL" id="SLM35788.1"/>
    </source>
</evidence>
<reference evidence="14" key="1">
    <citation type="submission" date="2017-03" db="EMBL/GenBank/DDBJ databases">
        <authorList>
            <person name="Sharma R."/>
            <person name="Thines M."/>
        </authorList>
    </citation>
    <scope>NUCLEOTIDE SEQUENCE [LARGE SCALE GENOMIC DNA]</scope>
</reference>
<dbReference type="Gene3D" id="3.40.440.10">
    <property type="entry name" value="Adenylosuccinate Synthetase, subunit A, domain 1"/>
    <property type="match status" value="1"/>
</dbReference>
<comment type="subunit">
    <text evidence="2 10">Homodimer.</text>
</comment>
<keyword evidence="14" id="KW-1185">Reference proteome</keyword>
<keyword evidence="6 10" id="KW-0547">Nucleotide-binding</keyword>
<keyword evidence="8 10" id="KW-0460">Magnesium</keyword>
<comment type="subcellular location">
    <subcellularLocation>
        <location evidence="10">Cytoplasm</location>
    </subcellularLocation>
</comment>
<dbReference type="Gene3D" id="3.90.170.10">
    <property type="entry name" value="Adenylosuccinate Synthetase, subunit A, domain 3"/>
    <property type="match status" value="1"/>
</dbReference>
<feature type="binding site" evidence="10">
    <location>
        <position position="179"/>
    </location>
    <ligand>
        <name>IMP</name>
        <dbReference type="ChEBI" id="CHEBI:58053"/>
    </ligand>
</feature>
<dbReference type="Pfam" id="PF08601">
    <property type="entry name" value="PAP1"/>
    <property type="match status" value="2"/>
</dbReference>
<evidence type="ECO:0000256" key="11">
    <source>
        <dbReference type="SAM" id="MobiDB-lite"/>
    </source>
</evidence>
<dbReference type="Pfam" id="PF08643">
    <property type="entry name" value="DUF1776"/>
    <property type="match status" value="1"/>
</dbReference>
<protein>
    <recommendedName>
        <fullName evidence="10">Adenylosuccinate synthetase</fullName>
        <shortName evidence="10">AMPSase</shortName>
        <shortName evidence="10">AdSS</shortName>
        <ecNumber evidence="10">6.3.4.4</ecNumber>
    </recommendedName>
    <alternativeName>
        <fullName evidence="10">IMP--aspartate ligase</fullName>
    </alternativeName>
</protein>
<keyword evidence="7 10" id="KW-0658">Purine biosynthesis</keyword>
<dbReference type="GO" id="GO:0005525">
    <property type="term" value="F:GTP binding"/>
    <property type="evidence" value="ECO:0007669"/>
    <property type="project" value="UniProtKB-UniRule"/>
</dbReference>
<dbReference type="GO" id="GO:0005737">
    <property type="term" value="C:cytoplasm"/>
    <property type="evidence" value="ECO:0007669"/>
    <property type="project" value="UniProtKB-SubCell"/>
</dbReference>
<evidence type="ECO:0000256" key="6">
    <source>
        <dbReference type="ARBA" id="ARBA00022741"/>
    </source>
</evidence>
<proteinExistence type="inferred from homology"/>
<dbReference type="AlphaFoldDB" id="A0A1W5CY46"/>
<feature type="binding site" evidence="10">
    <location>
        <begin position="353"/>
        <end position="355"/>
    </location>
    <ligand>
        <name>GTP</name>
        <dbReference type="ChEBI" id="CHEBI:37565"/>
    </ligand>
</feature>
<dbReference type="Pfam" id="PF00709">
    <property type="entry name" value="Adenylsucc_synt"/>
    <property type="match status" value="1"/>
</dbReference>
<feature type="domain" description="Transcription factor PAP1" evidence="12">
    <location>
        <begin position="592"/>
        <end position="767"/>
    </location>
</feature>
<comment type="cofactor">
    <cofactor evidence="10">
        <name>Mg(2+)</name>
        <dbReference type="ChEBI" id="CHEBI:18420"/>
    </cofactor>
    <text evidence="10">Binds 1 Mg(2+) ion per subunit.</text>
</comment>
<evidence type="ECO:0000256" key="1">
    <source>
        <dbReference type="ARBA" id="ARBA00003779"/>
    </source>
</evidence>
<feature type="compositionally biased region" description="Polar residues" evidence="11">
    <location>
        <begin position="551"/>
        <end position="569"/>
    </location>
</feature>
<dbReference type="PANTHER" id="PTHR11846">
    <property type="entry name" value="ADENYLOSUCCINATE SYNTHETASE"/>
    <property type="match status" value="1"/>
</dbReference>
<dbReference type="InterPro" id="IPR013910">
    <property type="entry name" value="TF_PAP1"/>
</dbReference>
<evidence type="ECO:0000256" key="4">
    <source>
        <dbReference type="ARBA" id="ARBA00022598"/>
    </source>
</evidence>
<evidence type="ECO:0000256" key="3">
    <source>
        <dbReference type="ARBA" id="ARBA00022490"/>
    </source>
</evidence>
<keyword evidence="9 10" id="KW-0342">GTP-binding</keyword>
<feature type="binding site" evidence="10">
    <location>
        <begin position="271"/>
        <end position="273"/>
    </location>
    <ligand>
        <name>GTP</name>
        <dbReference type="ChEBI" id="CHEBI:37565"/>
    </ligand>
</feature>
<dbReference type="EMBL" id="FWEW01000807">
    <property type="protein sequence ID" value="SLM35788.1"/>
    <property type="molecule type" value="Genomic_DNA"/>
</dbReference>
<accession>A0A1W5CY46</accession>
<dbReference type="SUPFAM" id="SSF111430">
    <property type="entry name" value="YAP1 redox domain"/>
    <property type="match status" value="1"/>
</dbReference>
<feature type="binding site" evidence="10">
    <location>
        <position position="245"/>
    </location>
    <ligand>
        <name>GTP</name>
        <dbReference type="ChEBI" id="CHEBI:37565"/>
    </ligand>
</feature>
<dbReference type="InterPro" id="IPR027417">
    <property type="entry name" value="P-loop_NTPase"/>
</dbReference>
<feature type="region of interest" description="Disordered" evidence="11">
    <location>
        <begin position="447"/>
        <end position="483"/>
    </location>
</feature>
<comment type="function">
    <text evidence="10">Plays an important role in the de novo pathway and in the salvage pathway of purine nucleotide biosynthesis. Catalyzes the first commited step in the biosynthesis of AMP from IMP.</text>
</comment>
<dbReference type="InterPro" id="IPR013952">
    <property type="entry name" value="DUF1776_fun"/>
</dbReference>
<keyword evidence="5 10" id="KW-0479">Metal-binding</keyword>
<feature type="compositionally biased region" description="Polar residues" evidence="11">
    <location>
        <begin position="463"/>
        <end position="481"/>
    </location>
</feature>
<feature type="binding site" evidence="10">
    <location>
        <begin position="239"/>
        <end position="245"/>
    </location>
    <ligand>
        <name>substrate</name>
    </ligand>
</feature>
<dbReference type="GO" id="GO:0000287">
    <property type="term" value="F:magnesium ion binding"/>
    <property type="evidence" value="ECO:0007669"/>
    <property type="project" value="UniProtKB-UniRule"/>
</dbReference>
<name>A0A1W5CY46_9LECA</name>
<evidence type="ECO:0000313" key="14">
    <source>
        <dbReference type="Proteomes" id="UP000192927"/>
    </source>
</evidence>
<evidence type="ECO:0000256" key="7">
    <source>
        <dbReference type="ARBA" id="ARBA00022755"/>
    </source>
</evidence>
<feature type="binding site" evidence="10">
    <location>
        <position position="75"/>
    </location>
    <ligand>
        <name>IMP</name>
        <dbReference type="ChEBI" id="CHEBI:58053"/>
    </ligand>
</feature>
<feature type="compositionally biased region" description="Polar residues" evidence="11">
    <location>
        <begin position="519"/>
        <end position="535"/>
    </location>
</feature>
<dbReference type="PANTHER" id="PTHR11846:SF0">
    <property type="entry name" value="ADENYLOSUCCINATE SYNTHETASE"/>
    <property type="match status" value="1"/>
</dbReference>
<evidence type="ECO:0000256" key="2">
    <source>
        <dbReference type="ARBA" id="ARBA00011738"/>
    </source>
</evidence>
<keyword evidence="4 10" id="KW-0436">Ligase</keyword>
<comment type="function">
    <text evidence="1">Plays an important role in the de novo pathway and in the salvage pathway of purine nucleotide biosynthesis. Catalyzes the first committed step in the biosynthesis of AMP from IMP.</text>
</comment>
<feature type="region of interest" description="Disordered" evidence="11">
    <location>
        <begin position="515"/>
        <end position="577"/>
    </location>
</feature>
<evidence type="ECO:0000256" key="8">
    <source>
        <dbReference type="ARBA" id="ARBA00022842"/>
    </source>
</evidence>
<dbReference type="InterPro" id="IPR042111">
    <property type="entry name" value="Adenylosuccinate_synth_dom3"/>
</dbReference>
<feature type="binding site" evidence="10">
    <location>
        <position position="243"/>
    </location>
    <ligand>
        <name>IMP</name>
        <dbReference type="ChEBI" id="CHEBI:58053"/>
    </ligand>
</feature>
<dbReference type="GO" id="GO:0004019">
    <property type="term" value="F:adenylosuccinate synthase activity"/>
    <property type="evidence" value="ECO:0007669"/>
    <property type="project" value="UniProtKB-UniRule"/>
</dbReference>
<organism evidence="13 14">
    <name type="scientific">Lasallia pustulata</name>
    <dbReference type="NCBI Taxonomy" id="136370"/>
    <lineage>
        <taxon>Eukaryota</taxon>
        <taxon>Fungi</taxon>
        <taxon>Dikarya</taxon>
        <taxon>Ascomycota</taxon>
        <taxon>Pezizomycotina</taxon>
        <taxon>Lecanoromycetes</taxon>
        <taxon>OSLEUM clade</taxon>
        <taxon>Umbilicariomycetidae</taxon>
        <taxon>Umbilicariales</taxon>
        <taxon>Umbilicariaceae</taxon>
        <taxon>Lasallia</taxon>
    </lineage>
</organism>
<dbReference type="Proteomes" id="UP000192927">
    <property type="component" value="Unassembled WGS sequence"/>
</dbReference>
<dbReference type="InterPro" id="IPR042109">
    <property type="entry name" value="Adenylosuccinate_synth_dom1"/>
</dbReference>
<dbReference type="Gene3D" id="1.10.238.100">
    <property type="entry name" value="YAP1 redox domain. Chain B"/>
    <property type="match status" value="1"/>
</dbReference>
<dbReference type="FunFam" id="3.90.170.10:FF:000001">
    <property type="entry name" value="Adenylosuccinate synthetase"/>
    <property type="match status" value="1"/>
</dbReference>
<dbReference type="SUPFAM" id="SSF52540">
    <property type="entry name" value="P-loop containing nucleoside triphosphate hydrolases"/>
    <property type="match status" value="1"/>
</dbReference>
<dbReference type="Gene3D" id="1.10.300.10">
    <property type="entry name" value="Adenylosuccinate Synthetase, subunit A, domain 2"/>
    <property type="match status" value="1"/>
</dbReference>
<feature type="compositionally biased region" description="Low complexity" evidence="11">
    <location>
        <begin position="536"/>
        <end position="550"/>
    </location>
</feature>
<evidence type="ECO:0000256" key="5">
    <source>
        <dbReference type="ARBA" id="ARBA00022723"/>
    </source>
</evidence>